<dbReference type="OrthoDB" id="4937502at2759"/>
<comment type="caution">
    <text evidence="2">The sequence shown here is derived from an EMBL/GenBank/DDBJ whole genome shotgun (WGS) entry which is preliminary data.</text>
</comment>
<dbReference type="InterPro" id="IPR014756">
    <property type="entry name" value="Ig_E-set"/>
</dbReference>
<dbReference type="EMBL" id="NIRI02000005">
    <property type="protein sequence ID" value="KAG5454982.1"/>
    <property type="molecule type" value="Genomic_DNA"/>
</dbReference>
<reference evidence="2 3" key="1">
    <citation type="journal article" date="2018" name="Biotechnol. Adv.">
        <title>Improved genomic resources and new bioinformatic workflow for the carcinogenic parasite Clonorchis sinensis: Biotechnological implications.</title>
        <authorList>
            <person name="Wang D."/>
            <person name="Korhonen P.K."/>
            <person name="Gasser R.B."/>
            <person name="Young N.D."/>
        </authorList>
    </citation>
    <scope>NUCLEOTIDE SEQUENCE [LARGE SCALE GENOMIC DNA]</scope>
    <source>
        <strain evidence="2">Cs-k2</strain>
    </source>
</reference>
<sequence>MEVDLQMRDATSISAAGRSVQNGRNLADYFSRTDKIPLGKRLHFLVTSFTKREALFIGGPCTGSANPCGHPRTMINIAFPNFKGYNDLDLPSYLEWICLMGTMFYRSAATKAFPDDERLVTTAKKRLIASCQTFLTCFPVFSNGMKSHTNAIDAKVEKELEVMRRRNKYLGIRHRCTRYWRQDYPMADIFRCRWLWEYIQLPQLQHKRATLRRNICSVDVAVISVDVEPCNREPWRLIRGTPVTVVIRFMALGRIYAGGSSIEGLFRDGPVRVPLQVNGVCAQLVPPCPIETGEVYTYEVSDRLPSNLPQGLLRIRWELLSDNGAPFLCVEFPVEVAAE</sequence>
<protein>
    <submittedName>
        <fullName evidence="2">Phosphatidylglycerol/phosphatidylinositol transfer protein</fullName>
    </submittedName>
</protein>
<reference evidence="2 3" key="2">
    <citation type="journal article" date="2021" name="Genomics">
        <title>High-quality reference genome for Clonorchis sinensis.</title>
        <authorList>
            <person name="Young N.D."/>
            <person name="Stroehlein A.J."/>
            <person name="Kinkar L."/>
            <person name="Wang T."/>
            <person name="Sohn W.M."/>
            <person name="Chang B.C.H."/>
            <person name="Kaur P."/>
            <person name="Weisz D."/>
            <person name="Dudchenko O."/>
            <person name="Aiden E.L."/>
            <person name="Korhonen P.K."/>
            <person name="Gasser R.B."/>
        </authorList>
    </citation>
    <scope>NUCLEOTIDE SEQUENCE [LARGE SCALE GENOMIC DNA]</scope>
    <source>
        <strain evidence="2">Cs-k2</strain>
    </source>
</reference>
<name>A0A8T1N1T0_CLOSI</name>
<proteinExistence type="predicted"/>
<dbReference type="Gene3D" id="2.60.40.770">
    <property type="match status" value="1"/>
</dbReference>
<feature type="domain" description="MD-2-related lipid-recognition" evidence="1">
    <location>
        <begin position="216"/>
        <end position="334"/>
    </location>
</feature>
<dbReference type="InterPro" id="IPR003172">
    <property type="entry name" value="ML_dom"/>
</dbReference>
<dbReference type="Proteomes" id="UP000286415">
    <property type="component" value="Unassembled WGS sequence"/>
</dbReference>
<dbReference type="SMART" id="SM00737">
    <property type="entry name" value="ML"/>
    <property type="match status" value="1"/>
</dbReference>
<dbReference type="AlphaFoldDB" id="A0A8T1N1T0"/>
<gene>
    <name evidence="2" type="ORF">CSKR_111334</name>
</gene>
<evidence type="ECO:0000313" key="2">
    <source>
        <dbReference type="EMBL" id="KAG5454982.1"/>
    </source>
</evidence>
<evidence type="ECO:0000259" key="1">
    <source>
        <dbReference type="SMART" id="SM00737"/>
    </source>
</evidence>
<dbReference type="SUPFAM" id="SSF81296">
    <property type="entry name" value="E set domains"/>
    <property type="match status" value="1"/>
</dbReference>
<evidence type="ECO:0000313" key="3">
    <source>
        <dbReference type="Proteomes" id="UP000286415"/>
    </source>
</evidence>
<dbReference type="Pfam" id="PF02221">
    <property type="entry name" value="E1_DerP2_DerF2"/>
    <property type="match status" value="1"/>
</dbReference>
<dbReference type="Pfam" id="PF14443">
    <property type="entry name" value="DBC1"/>
    <property type="match status" value="1"/>
</dbReference>
<accession>A0A8T1N1T0</accession>
<keyword evidence="3" id="KW-1185">Reference proteome</keyword>
<dbReference type="InterPro" id="IPR025954">
    <property type="entry name" value="DBC1/CARP1_inactive_NUDIX"/>
</dbReference>
<organism evidence="2 3">
    <name type="scientific">Clonorchis sinensis</name>
    <name type="common">Chinese liver fluke</name>
    <dbReference type="NCBI Taxonomy" id="79923"/>
    <lineage>
        <taxon>Eukaryota</taxon>
        <taxon>Metazoa</taxon>
        <taxon>Spiralia</taxon>
        <taxon>Lophotrochozoa</taxon>
        <taxon>Platyhelminthes</taxon>
        <taxon>Trematoda</taxon>
        <taxon>Digenea</taxon>
        <taxon>Opisthorchiida</taxon>
        <taxon>Opisthorchiata</taxon>
        <taxon>Opisthorchiidae</taxon>
        <taxon>Clonorchis</taxon>
    </lineage>
</organism>